<name>X1H385_9ZZZZ</name>
<dbReference type="InterPro" id="IPR005467">
    <property type="entry name" value="His_kinase_dom"/>
</dbReference>
<proteinExistence type="predicted"/>
<accession>X1H385</accession>
<evidence type="ECO:0000313" key="2">
    <source>
        <dbReference type="EMBL" id="GAH63877.1"/>
    </source>
</evidence>
<organism evidence="2">
    <name type="scientific">marine sediment metagenome</name>
    <dbReference type="NCBI Taxonomy" id="412755"/>
    <lineage>
        <taxon>unclassified sequences</taxon>
        <taxon>metagenomes</taxon>
        <taxon>ecological metagenomes</taxon>
    </lineage>
</organism>
<dbReference type="PRINTS" id="PR00344">
    <property type="entry name" value="BCTRLSENSOR"/>
</dbReference>
<dbReference type="PANTHER" id="PTHR43065:SF50">
    <property type="entry name" value="HISTIDINE KINASE"/>
    <property type="match status" value="1"/>
</dbReference>
<dbReference type="AlphaFoldDB" id="X1H385"/>
<dbReference type="PROSITE" id="PS50109">
    <property type="entry name" value="HIS_KIN"/>
    <property type="match status" value="1"/>
</dbReference>
<feature type="domain" description="Histidine kinase" evidence="1">
    <location>
        <begin position="1"/>
        <end position="53"/>
    </location>
</feature>
<feature type="non-terminal residue" evidence="2">
    <location>
        <position position="1"/>
    </location>
</feature>
<protein>
    <recommendedName>
        <fullName evidence="1">Histidine kinase domain-containing protein</fullName>
    </recommendedName>
</protein>
<dbReference type="SUPFAM" id="SSF55874">
    <property type="entry name" value="ATPase domain of HSP90 chaperone/DNA topoisomerase II/histidine kinase"/>
    <property type="match status" value="1"/>
</dbReference>
<dbReference type="EMBL" id="BARU01034450">
    <property type="protein sequence ID" value="GAH63877.1"/>
    <property type="molecule type" value="Genomic_DNA"/>
</dbReference>
<dbReference type="InterPro" id="IPR003594">
    <property type="entry name" value="HATPase_dom"/>
</dbReference>
<dbReference type="GO" id="GO:0016772">
    <property type="term" value="F:transferase activity, transferring phosphorus-containing groups"/>
    <property type="evidence" value="ECO:0007669"/>
    <property type="project" value="InterPro"/>
</dbReference>
<evidence type="ECO:0000259" key="1">
    <source>
        <dbReference type="PROSITE" id="PS50109"/>
    </source>
</evidence>
<reference evidence="2" key="1">
    <citation type="journal article" date="2014" name="Front. Microbiol.">
        <title>High frequency of phylogenetically diverse reductive dehalogenase-homologous genes in deep subseafloor sedimentary metagenomes.</title>
        <authorList>
            <person name="Kawai M."/>
            <person name="Futagami T."/>
            <person name="Toyoda A."/>
            <person name="Takaki Y."/>
            <person name="Nishi S."/>
            <person name="Hori S."/>
            <person name="Arai W."/>
            <person name="Tsubouchi T."/>
            <person name="Morono Y."/>
            <person name="Uchiyama I."/>
            <person name="Ito T."/>
            <person name="Fujiyama A."/>
            <person name="Inagaki F."/>
            <person name="Takami H."/>
        </authorList>
    </citation>
    <scope>NUCLEOTIDE SEQUENCE</scope>
    <source>
        <strain evidence="2">Expedition CK06-06</strain>
    </source>
</reference>
<dbReference type="InterPro" id="IPR004358">
    <property type="entry name" value="Sig_transdc_His_kin-like_C"/>
</dbReference>
<dbReference type="Pfam" id="PF02518">
    <property type="entry name" value="HATPase_c"/>
    <property type="match status" value="1"/>
</dbReference>
<dbReference type="PANTHER" id="PTHR43065">
    <property type="entry name" value="SENSOR HISTIDINE KINASE"/>
    <property type="match status" value="1"/>
</dbReference>
<gene>
    <name evidence="2" type="ORF">S03H2_54085</name>
</gene>
<dbReference type="InterPro" id="IPR036890">
    <property type="entry name" value="HATPase_C_sf"/>
</dbReference>
<comment type="caution">
    <text evidence="2">The sequence shown here is derived from an EMBL/GenBank/DDBJ whole genome shotgun (WGS) entry which is preliminary data.</text>
</comment>
<dbReference type="Gene3D" id="3.30.565.10">
    <property type="entry name" value="Histidine kinase-like ATPase, C-terminal domain"/>
    <property type="match status" value="1"/>
</dbReference>
<sequence>NKLFDPFFTTKSSGTGLGLAVSYGIIEQHQGKIEVKSELGQGSVFTISLPITD</sequence>